<evidence type="ECO:0000259" key="12">
    <source>
        <dbReference type="PROSITE" id="PS51192"/>
    </source>
</evidence>
<evidence type="ECO:0000256" key="8">
    <source>
        <dbReference type="ARBA" id="ARBA00022801"/>
    </source>
</evidence>
<dbReference type="CDD" id="cd22332">
    <property type="entry name" value="HsdR_N"/>
    <property type="match status" value="1"/>
</dbReference>
<evidence type="ECO:0000256" key="10">
    <source>
        <dbReference type="ARBA" id="ARBA00023125"/>
    </source>
</evidence>
<dbReference type="Proteomes" id="UP000253077">
    <property type="component" value="Unassembled WGS sequence"/>
</dbReference>
<dbReference type="InterPro" id="IPR051268">
    <property type="entry name" value="Type-I_R_enzyme_R_subunit"/>
</dbReference>
<dbReference type="SMART" id="SM00487">
    <property type="entry name" value="DEXDc"/>
    <property type="match status" value="1"/>
</dbReference>
<dbReference type="InterPro" id="IPR055180">
    <property type="entry name" value="HsdR_RecA-like_helicase_dom_2"/>
</dbReference>
<dbReference type="EC" id="3.1.21.3" evidence="11"/>
<dbReference type="InterPro" id="IPR014001">
    <property type="entry name" value="Helicase_ATP-bd"/>
</dbReference>
<dbReference type="InterPro" id="IPR004473">
    <property type="entry name" value="Restrct_endonuc_typeI_HsdR"/>
</dbReference>
<dbReference type="Pfam" id="PF22679">
    <property type="entry name" value="T1R_D3-like"/>
    <property type="match status" value="1"/>
</dbReference>
<dbReference type="InterPro" id="IPR027417">
    <property type="entry name" value="P-loop_NTPase"/>
</dbReference>
<evidence type="ECO:0000256" key="5">
    <source>
        <dbReference type="ARBA" id="ARBA00022741"/>
    </source>
</evidence>
<evidence type="ECO:0000256" key="1">
    <source>
        <dbReference type="ARBA" id="ARBA00000851"/>
    </source>
</evidence>
<evidence type="ECO:0000256" key="2">
    <source>
        <dbReference type="ARBA" id="ARBA00008598"/>
    </source>
</evidence>
<reference evidence="13 14" key="1">
    <citation type="submission" date="2018-07" db="EMBL/GenBank/DDBJ databases">
        <title>Ureaplasma urealyticum 1000 the multidrug-resistant clinical isolate obtained from scrapings of the urogenital tract of a woman with inflammatory diseases of the reproductive organs.</title>
        <authorList>
            <person name="Kolesnikova E.A."/>
            <person name="Alekseeva A.E."/>
            <person name="Brusnigina N.F."/>
            <person name="Makhova M.A."/>
        </authorList>
    </citation>
    <scope>NUCLEOTIDE SEQUENCE [LARGE SCALE GENOMIC DNA]</scope>
    <source>
        <strain evidence="13 14">1000</strain>
    </source>
</reference>
<keyword evidence="9 11" id="KW-0067">ATP-binding</keyword>
<feature type="domain" description="Helicase ATP-binding" evidence="12">
    <location>
        <begin position="275"/>
        <end position="453"/>
    </location>
</feature>
<evidence type="ECO:0000256" key="9">
    <source>
        <dbReference type="ARBA" id="ARBA00022840"/>
    </source>
</evidence>
<dbReference type="InterPro" id="IPR007409">
    <property type="entry name" value="Restrct_endonuc_type1_HsdR_N"/>
</dbReference>
<keyword evidence="5 11" id="KW-0547">Nucleotide-binding</keyword>
<dbReference type="PROSITE" id="PS51192">
    <property type="entry name" value="HELICASE_ATP_BIND_1"/>
    <property type="match status" value="1"/>
</dbReference>
<dbReference type="NCBIfam" id="TIGR00348">
    <property type="entry name" value="hsdR"/>
    <property type="match status" value="1"/>
</dbReference>
<accession>A0AAX1QZF5</accession>
<dbReference type="Pfam" id="PF04313">
    <property type="entry name" value="HSDR_N"/>
    <property type="match status" value="1"/>
</dbReference>
<evidence type="ECO:0000256" key="4">
    <source>
        <dbReference type="ARBA" id="ARBA00022722"/>
    </source>
</evidence>
<gene>
    <name evidence="13" type="ORF">DSQ42_00170</name>
</gene>
<dbReference type="PANTHER" id="PTHR30195:SF15">
    <property type="entry name" value="TYPE I RESTRICTION ENZYME HINDI ENDONUCLEASE SUBUNIT"/>
    <property type="match status" value="1"/>
</dbReference>
<dbReference type="InterPro" id="IPR040980">
    <property type="entry name" value="SWI2_SNF2"/>
</dbReference>
<dbReference type="CDD" id="cd18800">
    <property type="entry name" value="SF2_C_EcoR124I-like"/>
    <property type="match status" value="1"/>
</dbReference>
<comment type="similarity">
    <text evidence="2 11">Belongs to the HsdR family.</text>
</comment>
<keyword evidence="7 13" id="KW-0255">Endonuclease</keyword>
<keyword evidence="10 11" id="KW-0238">DNA-binding</keyword>
<dbReference type="EMBL" id="QOKT01000003">
    <property type="protein sequence ID" value="RCJ01735.1"/>
    <property type="molecule type" value="Genomic_DNA"/>
</dbReference>
<comment type="catalytic activity">
    <reaction evidence="1 11">
        <text>Endonucleolytic cleavage of DNA to give random double-stranded fragments with terminal 5'-phosphates, ATP is simultaneously hydrolyzed.</text>
        <dbReference type="EC" id="3.1.21.3"/>
    </reaction>
</comment>
<organism evidence="13 14">
    <name type="scientific">Ureaplasma urealyticum</name>
    <name type="common">Ureaplasma urealyticum biotype 2</name>
    <dbReference type="NCBI Taxonomy" id="2130"/>
    <lineage>
        <taxon>Bacteria</taxon>
        <taxon>Bacillati</taxon>
        <taxon>Mycoplasmatota</taxon>
        <taxon>Mycoplasmoidales</taxon>
        <taxon>Mycoplasmoidaceae</taxon>
        <taxon>Ureaplasma</taxon>
    </lineage>
</organism>
<comment type="subunit">
    <text evidence="3 11">The type I restriction/modification system is composed of three polypeptides R, M and S.</text>
</comment>
<keyword evidence="8 11" id="KW-0378">Hydrolase</keyword>
<dbReference type="GO" id="GO:0009035">
    <property type="term" value="F:type I site-specific deoxyribonuclease activity"/>
    <property type="evidence" value="ECO:0007669"/>
    <property type="project" value="UniProtKB-EC"/>
</dbReference>
<dbReference type="AlphaFoldDB" id="A0AAX1QZF5"/>
<dbReference type="GO" id="GO:0009307">
    <property type="term" value="P:DNA restriction-modification system"/>
    <property type="evidence" value="ECO:0007669"/>
    <property type="project" value="UniProtKB-KW"/>
</dbReference>
<sequence>MSDSNISYDEKYLEEQVIEKIKALDYEYIDPRSFLEKRDSKQEIIDWTKLDEAIRRINKRIEDYEVNDIINKIQNELNNANLLDRNKKLLSFMVHGISIWNQKEEINKTRKIIDLDRINNNDFVVTNQLIVRSTHPEWENQIPDVVIYINGVPVVIIELKTMKSSNDILLEAGAQIQRYVDFIQDIFSFNLFSIISNGAISKIGTFPKKDDDFEIWRNEQFSSDIFDTIKFLLAPKNLFDLLRNFIFFTNKGNKIFPKYYQYFGIKKGISSIQKAWDENQQKAGIIWHTQGSGKSLSMVMLVSNLKKCLDLKRLTALVITDRKDLDGQLFNTFSICEDYLHQTPYQISSCEDLKKSLQDVKQDGVYFSTIQKFNDEIELSDRKDILIISDEAHRSHNNYLAIDENNEENNSNKPYSYLLRKAFPNAIFIGFTGTPIENKDVSTSEIFGDVIHKYTLSQATEDKSIVPINYENAQVEFKLDEEKLKLIDEQNEKENQEIKNNHKKDANDIIVKKDIKKIEEILQILQSDERIKIIVKHFIKHYEARRGVLKDKAMFVAMNRLCAEKYYHEILRNRPDWVNKIKLIITPNKKDSPELTKIIGSEQDRKNVINQFKDPNSEIKILIVVDMLLTGYDVPSLDVIYFDRVLKMHNLMQAMARVNRKYIDKDNPNIKKEAGLVVDYIGIFKRIQEALKFYWDGNQTKNKFKFEEKYQNVDDILANYNDALKNVYDKYFSDLNVAKLIDEKNYLALVDEVFNKSLTSEFIHDVKNIRVAYKMVISTLSEEIIERSNLLFATAAYIKNTNDGNVDYDEYNKALRESLKDSVAFFDIKEPEHKQIHKLVDIESFVSNIKKNEDMGNQQKKQMLFNRFLNKIKNSVNISIIAKTKLSQKLEMVFERFKMDSLSYEEFIQYIFNEFGDDLINDEIENNEEKFYVKMFVDAVRLNEDQSDEEIESIAYEIYDAITMQGKRLIEKSWLHSEANRKDVRRIIKEVLIFKNYPPENREKTSYDIVEQIEEILDNRGN</sequence>
<dbReference type="GO" id="GO:0003677">
    <property type="term" value="F:DNA binding"/>
    <property type="evidence" value="ECO:0007669"/>
    <property type="project" value="UniProtKB-KW"/>
</dbReference>
<evidence type="ECO:0000256" key="7">
    <source>
        <dbReference type="ARBA" id="ARBA00022759"/>
    </source>
</evidence>
<protein>
    <recommendedName>
        <fullName evidence="11">Type I restriction enzyme endonuclease subunit</fullName>
        <shortName evidence="11">R protein</shortName>
        <ecNumber evidence="11">3.1.21.3</ecNumber>
    </recommendedName>
</protein>
<dbReference type="RefSeq" id="WP_012560350.1">
    <property type="nucleotide sequence ID" value="NZ_CP062067.1"/>
</dbReference>
<dbReference type="GO" id="GO:0005524">
    <property type="term" value="F:ATP binding"/>
    <property type="evidence" value="ECO:0007669"/>
    <property type="project" value="UniProtKB-KW"/>
</dbReference>
<dbReference type="PANTHER" id="PTHR30195">
    <property type="entry name" value="TYPE I SITE-SPECIFIC DEOXYRIBONUCLEASE PROTEIN SUBUNIT M AND R"/>
    <property type="match status" value="1"/>
</dbReference>
<dbReference type="Gene3D" id="3.90.1570.50">
    <property type="match status" value="1"/>
</dbReference>
<evidence type="ECO:0000256" key="3">
    <source>
        <dbReference type="ARBA" id="ARBA00011296"/>
    </source>
</evidence>
<keyword evidence="6 11" id="KW-0680">Restriction system</keyword>
<comment type="caution">
    <text evidence="13">The sequence shown here is derived from an EMBL/GenBank/DDBJ whole genome shotgun (WGS) entry which is preliminary data.</text>
</comment>
<dbReference type="SUPFAM" id="SSF52540">
    <property type="entry name" value="P-loop containing nucleoside triphosphate hydrolases"/>
    <property type="match status" value="2"/>
</dbReference>
<name>A0AAX1QZF5_UREUR</name>
<keyword evidence="4" id="KW-0540">Nuclease</keyword>
<dbReference type="Pfam" id="PF18766">
    <property type="entry name" value="SWI2_SNF2"/>
    <property type="match status" value="1"/>
</dbReference>
<proteinExistence type="inferred from homology"/>
<evidence type="ECO:0000313" key="13">
    <source>
        <dbReference type="EMBL" id="RCJ01735.1"/>
    </source>
</evidence>
<comment type="function">
    <text evidence="11">Subunit R is required for both nuclease and ATPase activities, but not for modification.</text>
</comment>
<evidence type="ECO:0000256" key="11">
    <source>
        <dbReference type="RuleBase" id="RU364115"/>
    </source>
</evidence>
<dbReference type="Gene3D" id="3.40.50.300">
    <property type="entry name" value="P-loop containing nucleotide triphosphate hydrolases"/>
    <property type="match status" value="2"/>
</dbReference>
<evidence type="ECO:0000313" key="14">
    <source>
        <dbReference type="Proteomes" id="UP000253077"/>
    </source>
</evidence>
<evidence type="ECO:0000256" key="6">
    <source>
        <dbReference type="ARBA" id="ARBA00022747"/>
    </source>
</evidence>